<organism evidence="2 3">
    <name type="scientific">Lysinibacillus capsici</name>
    <dbReference type="NCBI Taxonomy" id="2115968"/>
    <lineage>
        <taxon>Bacteria</taxon>
        <taxon>Bacillati</taxon>
        <taxon>Bacillota</taxon>
        <taxon>Bacilli</taxon>
        <taxon>Bacillales</taxon>
        <taxon>Bacillaceae</taxon>
        <taxon>Lysinibacillus</taxon>
    </lineage>
</organism>
<sequence>MEVINKSESIAELAKALSLFQGEVKQPLKDKANPFFKSKYVPLENVVEAITEIAPKHGLSFIQYPINQDNKVGVVTVLMHSSGEYIQMEPIFTTPAKNDAQATGSVITYLKRYSLSAVFGITSDEDDDGNSASTVDDKQKTTNNGGVEKLSAAQLKMITGKVAELSKINNESQNITFKNATKELGINKMSNQLTKQEAMKLIDYLTSKIGGKQ</sequence>
<dbReference type="EMBL" id="UAQE01000001">
    <property type="protein sequence ID" value="SPT99151.1"/>
    <property type="molecule type" value="Genomic_DNA"/>
</dbReference>
<evidence type="ECO:0000313" key="3">
    <source>
        <dbReference type="Proteomes" id="UP000251431"/>
    </source>
</evidence>
<gene>
    <name evidence="2" type="ORF">NCTC7582_02105</name>
</gene>
<dbReference type="AlphaFoldDB" id="A0A2X0Z9E0"/>
<dbReference type="InterPro" id="IPR007499">
    <property type="entry name" value="ERF_bacteria_virus"/>
</dbReference>
<feature type="region of interest" description="Disordered" evidence="1">
    <location>
        <begin position="126"/>
        <end position="146"/>
    </location>
</feature>
<accession>A0A2X0Z9E0</accession>
<name>A0A2X0Z9E0_9BACI</name>
<reference evidence="2 3" key="1">
    <citation type="submission" date="2018-06" db="EMBL/GenBank/DDBJ databases">
        <authorList>
            <consortium name="Pathogen Informatics"/>
            <person name="Doyle S."/>
        </authorList>
    </citation>
    <scope>NUCLEOTIDE SEQUENCE [LARGE SCALE GENOMIC DNA]</scope>
    <source>
        <strain evidence="2 3">NCTC7582</strain>
    </source>
</reference>
<evidence type="ECO:0000313" key="2">
    <source>
        <dbReference type="EMBL" id="SPT99151.1"/>
    </source>
</evidence>
<dbReference type="Proteomes" id="UP000251431">
    <property type="component" value="Unassembled WGS sequence"/>
</dbReference>
<protein>
    <submittedName>
        <fullName evidence="2">Recombination protein, phage associated</fullName>
    </submittedName>
</protein>
<proteinExistence type="predicted"/>
<dbReference type="Pfam" id="PF04404">
    <property type="entry name" value="ERF"/>
    <property type="match status" value="1"/>
</dbReference>
<evidence type="ECO:0000256" key="1">
    <source>
        <dbReference type="SAM" id="MobiDB-lite"/>
    </source>
</evidence>
<dbReference type="RefSeq" id="WP_233436291.1">
    <property type="nucleotide sequence ID" value="NZ_UAQE01000001.1"/>
</dbReference>